<feature type="region of interest" description="Disordered" evidence="1">
    <location>
        <begin position="1525"/>
        <end position="1548"/>
    </location>
</feature>
<evidence type="ECO:0000313" key="2">
    <source>
        <dbReference type="EMBL" id="GEU28173.1"/>
    </source>
</evidence>
<feature type="compositionally biased region" description="Polar residues" evidence="1">
    <location>
        <begin position="2060"/>
        <end position="2071"/>
    </location>
</feature>
<evidence type="ECO:0000256" key="1">
    <source>
        <dbReference type="SAM" id="MobiDB-lite"/>
    </source>
</evidence>
<gene>
    <name evidence="2" type="ORF">Tci_000151</name>
</gene>
<name>A0A699GE27_TANCI</name>
<feature type="region of interest" description="Disordered" evidence="1">
    <location>
        <begin position="2043"/>
        <end position="2080"/>
    </location>
</feature>
<comment type="caution">
    <text evidence="2">The sequence shown here is derived from an EMBL/GenBank/DDBJ whole genome shotgun (WGS) entry which is preliminary data.</text>
</comment>
<proteinExistence type="predicted"/>
<dbReference type="EMBL" id="BKCJ010000002">
    <property type="protein sequence ID" value="GEU28173.1"/>
    <property type="molecule type" value="Genomic_DNA"/>
</dbReference>
<accession>A0A699GE27</accession>
<feature type="region of interest" description="Disordered" evidence="1">
    <location>
        <begin position="1325"/>
        <end position="1346"/>
    </location>
</feature>
<organism evidence="2">
    <name type="scientific">Tanacetum cinerariifolium</name>
    <name type="common">Dalmatian daisy</name>
    <name type="synonym">Chrysanthemum cinerariifolium</name>
    <dbReference type="NCBI Taxonomy" id="118510"/>
    <lineage>
        <taxon>Eukaryota</taxon>
        <taxon>Viridiplantae</taxon>
        <taxon>Streptophyta</taxon>
        <taxon>Embryophyta</taxon>
        <taxon>Tracheophyta</taxon>
        <taxon>Spermatophyta</taxon>
        <taxon>Magnoliopsida</taxon>
        <taxon>eudicotyledons</taxon>
        <taxon>Gunneridae</taxon>
        <taxon>Pentapetalae</taxon>
        <taxon>asterids</taxon>
        <taxon>campanulids</taxon>
        <taxon>Asterales</taxon>
        <taxon>Asteraceae</taxon>
        <taxon>Asteroideae</taxon>
        <taxon>Anthemideae</taxon>
        <taxon>Anthemidinae</taxon>
        <taxon>Tanacetum</taxon>
    </lineage>
</organism>
<sequence length="2155" mass="232481">MSFPLRDRDAVLVAAHAGDQDGLVENGIDDVAVALDAVVDHHRLVAGEPIALLAHHQQGRRFRLRHRGGHLDHRLDAVVEYAHRLPWRGAGHRVVKIEVAQIFAGLRDGAFLPFLVLAGAHGIPPGQRILGVGKGHQRHEFGAVRAEPDVVGTPAGGDHQVGLQAHVERLEDQVLDFGGAGAAHGRFHREARVADVQVVDLLARLQGDVAHLQHGADDAGLLHAVDEAHRAGRSRKRLDAGGGSLLPALRDRQRLLVLRRQARILAVEIGVGRIVTGRQRQRFGCLRWVILCRRDRYQRHHRCQRAQRQDGQELAHHVFFGCVGRSRYDVNGDKRAPALRIALLDALPVAHCLHPVHLPGIGRLRNHGRDLDAGRLPRGALERVAFLGAVEPFVGLGRRRIVRREHGVHLEDRLALQGDIGGDQAHAADPVGHRCVQHALVDGRRAVRARHRLLLAEPVHLHHIGHEPGLAADVDHAAHARQRHQQRQHAEQLEHLPAGGVGRALVVPGAARGQIRVFALALAPAAIEDGGLKPLFACFIGCAPARQPGIAPGLSPLRLELPDGGDRFLVGGTGECHGQRPQCGLVQAAAALGHDVVLPLGNGRGDDLDLPGVEVHLAVQGGCLLGTRIAVGKVDLGGGRFDDHVEDAAARGVRQALGGQQDYAIFLGEGLEPLADLVAERRVAQHDPRFVDHDHRRLAVQAAFDAAEQVQQHRQRKLFTEVHQLLDLEGGEGGQVQAIFLGVEQVAHQPVHRVLPERRADILVLDGERKLGQGARGAGMHVHDGPADFVALVRRGSDAVERQDGVDPFHRPGAVALRVQELQRAEGQPAVIGGHREVAAAHAPGGRVHRHALVEHENRHAHVAARLHGDQRQHRGFAHPVHQRRRLRRIHRAWRVVRTGPDGAGGKQVGQVHGVDQRAAHVLHAVARQAAEKGVERVDGLDACGKADAVDGLFQQARGGIELVAVLVHQDHHAGVVALRDHAAVGFRDGRLGVGHHRHGVFVDAAGVGVEYLVEEAAHLLLPFFAELVEVRHRFVRVHENEARRPAVFARLFAQRGQDARRGLQRKALDGDGLHELAPDFWHDAAPHLLPADQCVQVHRVAGQEHGVVQARDTELQPAQKVVMRDAAAVLLHDPLAAQALEADGGGQARLDVHAFALEVLDQVARARLAVLRCCLVIEHQFDELALREQRWKVRHGQHEQAFVHGAQLFEQAAALLVHGGGERIREMRGARRRIAGGSAAHRIDVDHPAAAHAGQRLVQAERHHLALLLGAAGVVLALVQPGGHERAVLADDDAVIDHGSVVEQVGEAGAFRAMALELQVAASGTQPQVQQEQHHGAEQRDRSSDGVRLVAPVAHVHEAQLRIGLGHQPAQVQRAEPQQQADHRGTQFLRAENQRERHHAGKHHQLPVAAHEQVLAVAGPADRNRAQGHDHATRFASAAAMWRSGSPETSCNAAISAPRPKKVLITFCAPTSSAITSTRKIRVRKKPLRSPPKISTPPAMTMPMIESAKATGPVTELRRLVSQDSYGSEPPVPSAAQAGCGENTSSASSITANSANSRRRFQASGIIFAAVMSISFDGSGEVLAVLVAGNLDDFLDAAAFGGAGDMDNHVNHLADQRFNVCGRRVVAADQGLQAPERRARVVGVKRGRAALVAGVPGVEQVERFGAPHLANQDAVRPHAQDDLEQRRHRHIDGGVVLDVVLGSALDLADVFDDAHPLGGSVPDHLADDGVDGGGLAGPGTAAHQDIEVAVDGVHQRLVVALRHDARLHVLLQRKHGNRTLPDGERRRGDDGAELAGEARAVDRQLAFHQRRAGGDGLAERAGHGADQRLALRGAQAADAVHRFAQPFVPQAPVRVEHDLDRARVVQRREQDGSHVPFELALRARQCFVVCQTVHDLPPSMAGSWKPDHQHVRPVAVSDQAQPGTSLAGHSWIEYCPAGDNNRTFGTWGNDPVGKGNGLLEGLELGYAPTHSRTAAIDANQAARLLDVIARYAALGSAGWMIASPCSAFAAEAWEAATGERLAHRVGGISTPKTLAASIAAANQQQTPAYRNGQDRSRTPKSSQKNSSTPGETKPRKRGRRLAIVAEEVQVVYEGHTARILVEMALTHRGKSGRFEVVVPFSGNVERVVFGSAGNELWNSESSGRSTWRSAAHHR</sequence>
<protein>
    <submittedName>
        <fullName evidence="2">Uncharacterized protein</fullName>
    </submittedName>
</protein>
<reference evidence="2" key="1">
    <citation type="journal article" date="2019" name="Sci. Rep.">
        <title>Draft genome of Tanacetum cinerariifolium, the natural source of mosquito coil.</title>
        <authorList>
            <person name="Yamashiro T."/>
            <person name="Shiraishi A."/>
            <person name="Satake H."/>
            <person name="Nakayama K."/>
        </authorList>
    </citation>
    <scope>NUCLEOTIDE SEQUENCE</scope>
</reference>
<feature type="compositionally biased region" description="Basic and acidic residues" evidence="1">
    <location>
        <begin position="1333"/>
        <end position="1346"/>
    </location>
</feature>